<dbReference type="PROSITE" id="PS00320">
    <property type="entry name" value="APP_INTRA"/>
    <property type="match status" value="1"/>
</dbReference>
<dbReference type="GO" id="GO:0046914">
    <property type="term" value="F:transition metal ion binding"/>
    <property type="evidence" value="ECO:0007669"/>
    <property type="project" value="InterPro"/>
</dbReference>
<comment type="subcellular location">
    <subcellularLocation>
        <location evidence="1">Membrane</location>
        <topology evidence="1">Single-pass type I membrane protein</topology>
    </subcellularLocation>
</comment>
<dbReference type="GO" id="GO:0007409">
    <property type="term" value="P:axonogenesis"/>
    <property type="evidence" value="ECO:0007669"/>
    <property type="project" value="TreeGrafter"/>
</dbReference>
<dbReference type="STRING" id="307972.A0A2G8K2E5"/>
<dbReference type="SUPFAM" id="SSF56491">
    <property type="entry name" value="A heparin-binding domain"/>
    <property type="match status" value="1"/>
</dbReference>
<dbReference type="PANTHER" id="PTHR23103:SF15">
    <property type="entry name" value="AMYLOID-BETA-LIKE PROTEIN"/>
    <property type="match status" value="1"/>
</dbReference>
<feature type="compositionally biased region" description="Acidic residues" evidence="9">
    <location>
        <begin position="426"/>
        <end position="438"/>
    </location>
</feature>
<evidence type="ECO:0000256" key="5">
    <source>
        <dbReference type="ARBA" id="ARBA00023136"/>
    </source>
</evidence>
<dbReference type="Gene3D" id="1.20.120.770">
    <property type="entry name" value="Amyloid precursor protein, E2 domain"/>
    <property type="match status" value="1"/>
</dbReference>
<dbReference type="InterPro" id="IPR019543">
    <property type="entry name" value="APP_amyloid_C"/>
</dbReference>
<evidence type="ECO:0000256" key="6">
    <source>
        <dbReference type="ARBA" id="ARBA00023157"/>
    </source>
</evidence>
<dbReference type="InterPro" id="IPR008154">
    <property type="entry name" value="Amyloid_glyco_extra"/>
</dbReference>
<evidence type="ECO:0000256" key="4">
    <source>
        <dbReference type="ARBA" id="ARBA00022989"/>
    </source>
</evidence>
<dbReference type="Gene3D" id="3.30.1490.140">
    <property type="entry name" value="Amyloidogenic glycoprotein, copper-binding domain"/>
    <property type="match status" value="1"/>
</dbReference>
<dbReference type="SMART" id="SM00006">
    <property type="entry name" value="A4_EXTRA"/>
    <property type="match status" value="1"/>
</dbReference>
<evidence type="ECO:0000259" key="11">
    <source>
        <dbReference type="PROSITE" id="PS51870"/>
    </source>
</evidence>
<keyword evidence="4" id="KW-1133">Transmembrane helix</keyword>
<dbReference type="PROSITE" id="PS00319">
    <property type="entry name" value="APP_CUBD"/>
    <property type="match status" value="1"/>
</dbReference>
<dbReference type="Proteomes" id="UP000230750">
    <property type="component" value="Unassembled WGS sequence"/>
</dbReference>
<dbReference type="InterPro" id="IPR036176">
    <property type="entry name" value="E2_sf"/>
</dbReference>
<dbReference type="GO" id="GO:0008201">
    <property type="term" value="F:heparin binding"/>
    <property type="evidence" value="ECO:0007669"/>
    <property type="project" value="UniProtKB-UniRule"/>
</dbReference>
<dbReference type="InterPro" id="IPR011178">
    <property type="entry name" value="Amyloid_glyco_Cu-bd"/>
</dbReference>
<feature type="region of interest" description="Disordered" evidence="9">
    <location>
        <begin position="363"/>
        <end position="440"/>
    </location>
</feature>
<dbReference type="SUPFAM" id="SSF109843">
    <property type="entry name" value="CAPPD, an extracellular domain of amyloid beta A4 protein"/>
    <property type="match status" value="1"/>
</dbReference>
<evidence type="ECO:0000313" key="12">
    <source>
        <dbReference type="EMBL" id="PIK42129.1"/>
    </source>
</evidence>
<feature type="region of interest" description="GFLD subdomain" evidence="8">
    <location>
        <begin position="1"/>
        <end position="52"/>
    </location>
</feature>
<dbReference type="InterPro" id="IPR019744">
    <property type="entry name" value="APP_CUBD_CS"/>
</dbReference>
<dbReference type="GO" id="GO:0016020">
    <property type="term" value="C:membrane"/>
    <property type="evidence" value="ECO:0007669"/>
    <property type="project" value="UniProtKB-SubCell"/>
</dbReference>
<dbReference type="Pfam" id="PF12925">
    <property type="entry name" value="APP_E2"/>
    <property type="match status" value="1"/>
</dbReference>
<dbReference type="SUPFAM" id="SSF89811">
    <property type="entry name" value="Amyloid beta a4 protein copper binding domain (domain 2)"/>
    <property type="match status" value="1"/>
</dbReference>
<evidence type="ECO:0000256" key="9">
    <source>
        <dbReference type="SAM" id="MobiDB-lite"/>
    </source>
</evidence>
<evidence type="ECO:0000256" key="7">
    <source>
        <dbReference type="ARBA" id="ARBA00023180"/>
    </source>
</evidence>
<feature type="region of interest" description="CuBD subdomain" evidence="8">
    <location>
        <begin position="60"/>
        <end position="120"/>
    </location>
</feature>
<dbReference type="PANTHER" id="PTHR23103">
    <property type="entry name" value="ALZHEIMER'S DISEASE BETA-AMYLOID RELATED"/>
    <property type="match status" value="1"/>
</dbReference>
<dbReference type="Pfam" id="PF02177">
    <property type="entry name" value="APP_N"/>
    <property type="match status" value="1"/>
</dbReference>
<evidence type="ECO:0000259" key="10">
    <source>
        <dbReference type="PROSITE" id="PS51869"/>
    </source>
</evidence>
<dbReference type="InterPro" id="IPR011993">
    <property type="entry name" value="PH-like_dom_sf"/>
</dbReference>
<keyword evidence="13" id="KW-1185">Reference proteome</keyword>
<comment type="caution">
    <text evidence="12">The sequence shown here is derived from an EMBL/GenBank/DDBJ whole genome shotgun (WGS) entry which is preliminary data.</text>
</comment>
<keyword evidence="3" id="KW-0732">Signal</keyword>
<dbReference type="Gene3D" id="3.90.570.10">
    <property type="entry name" value="Amyloidogenic glycoprotein, heparin-binding domain"/>
    <property type="match status" value="1"/>
</dbReference>
<dbReference type="Pfam" id="PF12924">
    <property type="entry name" value="APP_Cu_bd"/>
    <property type="match status" value="1"/>
</dbReference>
<dbReference type="AlphaFoldDB" id="A0A2G8K2E5"/>
<evidence type="ECO:0000256" key="1">
    <source>
        <dbReference type="ARBA" id="ARBA00004479"/>
    </source>
</evidence>
<dbReference type="InterPro" id="IPR036669">
    <property type="entry name" value="Amyloid_Cu-bd_sf"/>
</dbReference>
<comment type="caution">
    <text evidence="8">Lacks conserved residue(s) required for the propagation of feature annotation.</text>
</comment>
<dbReference type="InterPro" id="IPR008155">
    <property type="entry name" value="Amyloid_glyco"/>
</dbReference>
<dbReference type="PROSITE" id="PS51870">
    <property type="entry name" value="APP_E2"/>
    <property type="match status" value="1"/>
</dbReference>
<feature type="domain" description="E2" evidence="11">
    <location>
        <begin position="151"/>
        <end position="345"/>
    </location>
</feature>
<dbReference type="OrthoDB" id="6147836at2759"/>
<name>A0A2G8K2E5_STIJA</name>
<dbReference type="PROSITE" id="PS51869">
    <property type="entry name" value="APP_E1"/>
    <property type="match status" value="1"/>
</dbReference>
<evidence type="ECO:0000256" key="8">
    <source>
        <dbReference type="PROSITE-ProRule" id="PRU01217"/>
    </source>
</evidence>
<keyword evidence="2" id="KW-0812">Transmembrane</keyword>
<feature type="compositionally biased region" description="Basic and acidic residues" evidence="9">
    <location>
        <begin position="160"/>
        <end position="180"/>
    </location>
</feature>
<comment type="similarity">
    <text evidence="8">Belongs to the APP family.</text>
</comment>
<dbReference type="Gene3D" id="2.30.29.30">
    <property type="entry name" value="Pleckstrin-homology domain (PH domain)/Phosphotyrosine-binding domain (PTB)"/>
    <property type="match status" value="1"/>
</dbReference>
<dbReference type="GO" id="GO:0007417">
    <property type="term" value="P:central nervous system development"/>
    <property type="evidence" value="ECO:0007669"/>
    <property type="project" value="TreeGrafter"/>
</dbReference>
<protein>
    <submittedName>
        <fullName evidence="12">Putative amyloid-like protein 1 isoform X1</fullName>
    </submittedName>
</protein>
<evidence type="ECO:0000256" key="2">
    <source>
        <dbReference type="ARBA" id="ARBA00022692"/>
    </source>
</evidence>
<reference evidence="12 13" key="1">
    <citation type="journal article" date="2017" name="PLoS Biol.">
        <title>The sea cucumber genome provides insights into morphological evolution and visceral regeneration.</title>
        <authorList>
            <person name="Zhang X."/>
            <person name="Sun L."/>
            <person name="Yuan J."/>
            <person name="Sun Y."/>
            <person name="Gao Y."/>
            <person name="Zhang L."/>
            <person name="Li S."/>
            <person name="Dai H."/>
            <person name="Hamel J.F."/>
            <person name="Liu C."/>
            <person name="Yu Y."/>
            <person name="Liu S."/>
            <person name="Lin W."/>
            <person name="Guo K."/>
            <person name="Jin S."/>
            <person name="Xu P."/>
            <person name="Storey K.B."/>
            <person name="Huan P."/>
            <person name="Zhang T."/>
            <person name="Zhou Y."/>
            <person name="Zhang J."/>
            <person name="Lin C."/>
            <person name="Li X."/>
            <person name="Xing L."/>
            <person name="Huo D."/>
            <person name="Sun M."/>
            <person name="Wang L."/>
            <person name="Mercier A."/>
            <person name="Li F."/>
            <person name="Yang H."/>
            <person name="Xiang J."/>
        </authorList>
    </citation>
    <scope>NUCLEOTIDE SEQUENCE [LARGE SCALE GENOMIC DNA]</scope>
    <source>
        <strain evidence="12">Shaxun</strain>
        <tissue evidence="12">Muscle</tissue>
    </source>
</reference>
<feature type="region of interest" description="Disordered" evidence="9">
    <location>
        <begin position="494"/>
        <end position="514"/>
    </location>
</feature>
<proteinExistence type="inferred from homology"/>
<evidence type="ECO:0000256" key="3">
    <source>
        <dbReference type="ARBA" id="ARBA00022729"/>
    </source>
</evidence>
<keyword evidence="5" id="KW-0472">Membrane</keyword>
<dbReference type="InterPro" id="IPR015849">
    <property type="entry name" value="Amyloid_glyco_heparin-bd"/>
</dbReference>
<dbReference type="InterPro" id="IPR036454">
    <property type="entry name" value="Amyloid_glyco_heparin-bd_sf"/>
</dbReference>
<dbReference type="PRINTS" id="PR00203">
    <property type="entry name" value="AMYLOIDA4"/>
</dbReference>
<keyword evidence="6 8" id="KW-1015">Disulfide bond</keyword>
<dbReference type="InterPro" id="IPR019745">
    <property type="entry name" value="Amyloid_glyco_intracell_CS"/>
</dbReference>
<dbReference type="Pfam" id="PF10515">
    <property type="entry name" value="APP_amyloid"/>
    <property type="match status" value="1"/>
</dbReference>
<gene>
    <name evidence="12" type="ORF">BSL78_21038</name>
</gene>
<feature type="domain" description="E1" evidence="10">
    <location>
        <begin position="1"/>
        <end position="120"/>
    </location>
</feature>
<accession>A0A2G8K2E5</accession>
<sequence>MKSPKYPGFDVTNIVEADHPVNITSWCSEENQDQCTTFATVVPYRCLVGAFESDALVVPSLCRFRHLHEEGTCQTPQQWKKSARNSCRKSKTKLASTGMLLPCSDQVDMYQGVEFVCCPRSGHEEEPPRPVETAPVNRVPSNQEPTPAAETEDPYLSGGDNRDESQAFKSAKERLSNKQRERVATVMQQYQEAQKKLDPSAKNYAAKKKELAKRYDDTIGDLEVETEQKQVELQKVHEHRIESNLDDKIDIEEQNYWDTLAQEPLKSKKILRSFEKYLKSVQKKRKHLISYYKHLRRADPDKAAKQTDGILRQLKESALRVDGNIDRLQKLPDTYAEIEASIANLQDAYSDNDDDTRFIHGVEEEGEGEDEDEDDNVEEEDNSQEEQEEEEEGGNQRKMKSPREMYLSRLRASRAKPRKEEGHTPEEEEEDENEDVEYPTEFRTTLNVPEDETEVIPEIPMFAVKPIESYTEEEKDVIPSKSFQPHIVAKKLPANGDHSKTEHHVRSKPQAFSADKTISKKALNSTQPWPLPWLCCDRVVMGLIATVLVIKKKTRRPQVSQSFTEVDPNLTVEQRHIVSMQQNGYENPTYKYFEMQ</sequence>
<dbReference type="InterPro" id="IPR024329">
    <property type="entry name" value="Amyloid_glyco_E2_domain"/>
</dbReference>
<feature type="disulfide bond" evidence="8">
    <location>
        <begin position="73"/>
        <end position="103"/>
    </location>
</feature>
<feature type="compositionally biased region" description="Acidic residues" evidence="9">
    <location>
        <begin position="364"/>
        <end position="393"/>
    </location>
</feature>
<evidence type="ECO:0000313" key="13">
    <source>
        <dbReference type="Proteomes" id="UP000230750"/>
    </source>
</evidence>
<dbReference type="EMBL" id="MRZV01000960">
    <property type="protein sequence ID" value="PIK42129.1"/>
    <property type="molecule type" value="Genomic_DNA"/>
</dbReference>
<organism evidence="12 13">
    <name type="scientific">Stichopus japonicus</name>
    <name type="common">Sea cucumber</name>
    <dbReference type="NCBI Taxonomy" id="307972"/>
    <lineage>
        <taxon>Eukaryota</taxon>
        <taxon>Metazoa</taxon>
        <taxon>Echinodermata</taxon>
        <taxon>Eleutherozoa</taxon>
        <taxon>Echinozoa</taxon>
        <taxon>Holothuroidea</taxon>
        <taxon>Aspidochirotacea</taxon>
        <taxon>Aspidochirotida</taxon>
        <taxon>Stichopodidae</taxon>
        <taxon>Apostichopus</taxon>
    </lineage>
</organism>
<feature type="region of interest" description="Disordered" evidence="9">
    <location>
        <begin position="121"/>
        <end position="180"/>
    </location>
</feature>
<keyword evidence="7" id="KW-0325">Glycoprotein</keyword>